<reference evidence="2" key="1">
    <citation type="submission" date="2008-10" db="EMBL/GenBank/DDBJ databases">
        <title>Complete sequence of Desulfovibrio vulgaris str. 'Miyazaki F'.</title>
        <authorList>
            <person name="Lucas S."/>
            <person name="Copeland A."/>
            <person name="Lapidus A."/>
            <person name="Glavina del Rio T."/>
            <person name="Dalin E."/>
            <person name="Tice H."/>
            <person name="Bruce D."/>
            <person name="Goodwin L."/>
            <person name="Pitluck S."/>
            <person name="Sims D."/>
            <person name="Brettin T."/>
            <person name="Detter J.C."/>
            <person name="Han C."/>
            <person name="Larimer F."/>
            <person name="Land M."/>
            <person name="Hauser L."/>
            <person name="Kyrpides N."/>
            <person name="Mikhailova N."/>
            <person name="Hazen T.C."/>
            <person name="Richardson P."/>
        </authorList>
    </citation>
    <scope>NUCLEOTIDE SEQUENCE</scope>
    <source>
        <strain evidence="2">Miyazaki F</strain>
    </source>
</reference>
<evidence type="ECO:0000256" key="1">
    <source>
        <dbReference type="SAM" id="MobiDB-lite"/>
    </source>
</evidence>
<gene>
    <name evidence="2" type="ordered locus">DvMF_1509</name>
</gene>
<sequence>MDSRQYSHKGVSATDSVPVTSRQSASDPRGGLSEGFGKPADAMGGAGIPAQSAQSAQAPQGREGESLVSVTGYVLPDAWGKDFEVAGVLIADDRERELVVGNVAEHPELLGLCRRKVTATGWLAARDGRLLLTLREFTVLDAAG</sequence>
<feature type="region of interest" description="Disordered" evidence="1">
    <location>
        <begin position="1"/>
        <end position="67"/>
    </location>
</feature>
<accession>B8DLT1</accession>
<dbReference type="EMBL" id="CP001197">
    <property type="protein sequence ID" value="ACL08457.1"/>
    <property type="molecule type" value="Genomic_DNA"/>
</dbReference>
<name>B8DLT1_NITV9</name>
<dbReference type="KEGG" id="dvm:DvMF_1509"/>
<proteinExistence type="predicted"/>
<feature type="compositionally biased region" description="Low complexity" evidence="1">
    <location>
        <begin position="48"/>
        <end position="61"/>
    </location>
</feature>
<organism evidence="2">
    <name type="scientific">Nitratidesulfovibrio vulgaris (strain DSM 19637 / Miyazaki F)</name>
    <name type="common">Desulfovibrio vulgaris</name>
    <dbReference type="NCBI Taxonomy" id="883"/>
    <lineage>
        <taxon>Bacteria</taxon>
        <taxon>Pseudomonadati</taxon>
        <taxon>Thermodesulfobacteriota</taxon>
        <taxon>Desulfovibrionia</taxon>
        <taxon>Desulfovibrionales</taxon>
        <taxon>Desulfovibrionaceae</taxon>
        <taxon>Nitratidesulfovibrio</taxon>
    </lineage>
</organism>
<dbReference type="HOGENOM" id="CLU_1793406_0_0_7"/>
<feature type="compositionally biased region" description="Polar residues" evidence="1">
    <location>
        <begin position="13"/>
        <end position="26"/>
    </location>
</feature>
<protein>
    <submittedName>
        <fullName evidence="2">Uncharacterized protein</fullName>
    </submittedName>
</protein>
<evidence type="ECO:0000313" key="2">
    <source>
        <dbReference type="EMBL" id="ACL08457.1"/>
    </source>
</evidence>
<dbReference type="AlphaFoldDB" id="B8DLT1"/>